<dbReference type="InterPro" id="IPR037518">
    <property type="entry name" value="MPN"/>
</dbReference>
<dbReference type="InterPro" id="IPR000555">
    <property type="entry name" value="JAMM/MPN+_dom"/>
</dbReference>
<proteinExistence type="predicted"/>
<dbReference type="Gene3D" id="3.40.140.10">
    <property type="entry name" value="Cytidine Deaminase, domain 2"/>
    <property type="match status" value="1"/>
</dbReference>
<dbReference type="PROSITE" id="PS50249">
    <property type="entry name" value="MPN"/>
    <property type="match status" value="1"/>
</dbReference>
<dbReference type="InterPro" id="IPR040749">
    <property type="entry name" value="BRCC36_C"/>
</dbReference>
<accession>A0A7S3LKV0</accession>
<dbReference type="Pfam" id="PF18110">
    <property type="entry name" value="BRCC36_C"/>
    <property type="match status" value="1"/>
</dbReference>
<feature type="domain" description="MPN" evidence="1">
    <location>
        <begin position="15"/>
        <end position="163"/>
    </location>
</feature>
<dbReference type="GO" id="GO:0008237">
    <property type="term" value="F:metallopeptidase activity"/>
    <property type="evidence" value="ECO:0007669"/>
    <property type="project" value="InterPro"/>
</dbReference>
<dbReference type="AlphaFoldDB" id="A0A7S3LKV0"/>
<evidence type="ECO:0000259" key="1">
    <source>
        <dbReference type="PROSITE" id="PS50249"/>
    </source>
</evidence>
<dbReference type="SMART" id="SM00232">
    <property type="entry name" value="JAB_MPN"/>
    <property type="match status" value="1"/>
</dbReference>
<organism evidence="2">
    <name type="scientific">Aplanochytrium stocchinoi</name>
    <dbReference type="NCBI Taxonomy" id="215587"/>
    <lineage>
        <taxon>Eukaryota</taxon>
        <taxon>Sar</taxon>
        <taxon>Stramenopiles</taxon>
        <taxon>Bigyra</taxon>
        <taxon>Labyrinthulomycetes</taxon>
        <taxon>Thraustochytrida</taxon>
        <taxon>Thraustochytriidae</taxon>
        <taxon>Aplanochytrium</taxon>
    </lineage>
</organism>
<protein>
    <recommendedName>
        <fullName evidence="1">MPN domain-containing protein</fullName>
    </recommendedName>
</protein>
<reference evidence="2" key="1">
    <citation type="submission" date="2021-01" db="EMBL/GenBank/DDBJ databases">
        <authorList>
            <person name="Corre E."/>
            <person name="Pelletier E."/>
            <person name="Niang G."/>
            <person name="Scheremetjew M."/>
            <person name="Finn R."/>
            <person name="Kale V."/>
            <person name="Holt S."/>
            <person name="Cochrane G."/>
            <person name="Meng A."/>
            <person name="Brown T."/>
            <person name="Cohen L."/>
        </authorList>
    </citation>
    <scope>NUCLEOTIDE SEQUENCE</scope>
    <source>
        <strain evidence="2">GSBS06</strain>
    </source>
</reference>
<name>A0A7S3LKV0_9STRA</name>
<dbReference type="Pfam" id="PF01398">
    <property type="entry name" value="JAB"/>
    <property type="match status" value="1"/>
</dbReference>
<dbReference type="SUPFAM" id="SSF102712">
    <property type="entry name" value="JAB1/MPN domain"/>
    <property type="match status" value="1"/>
</dbReference>
<gene>
    <name evidence="2" type="ORF">ASTO00021_LOCUS4828</name>
</gene>
<dbReference type="EMBL" id="HBIN01006608">
    <property type="protein sequence ID" value="CAE0434530.1"/>
    <property type="molecule type" value="Transcribed_RNA"/>
</dbReference>
<dbReference type="PANTHER" id="PTHR10410">
    <property type="entry name" value="EUKARYOTIC TRANSLATION INITIATION FACTOR 3 -RELATED"/>
    <property type="match status" value="1"/>
</dbReference>
<evidence type="ECO:0000313" key="2">
    <source>
        <dbReference type="EMBL" id="CAE0434530.1"/>
    </source>
</evidence>
<dbReference type="InterPro" id="IPR050242">
    <property type="entry name" value="JAMM_MPN+_peptidase_M67A"/>
</dbReference>
<sequence>MGYTQAQIELTLSKVYLSKDILEAALLHALSNEQEEVAGLLLGKWVPLDTSTSSSKAEASTKFVAIVYKICALPRADRKKDRVEVSDQDLVKVQQQHQGTGINVIGWFHSHPHITIKPSHVDLKTQGRFQQLDSRFFGIIISCFNETSIEKIAFQSSRTSDLIDIPIIIDDKQHLRKFHNNNVNDTRDEDGNQHSRMDILNVLFEEERDRYKKYLQNSGSNHSHCNRMYIHFTYQQALAKLMEYSLDPNIRLLQDKLVDKTVQLQMLEKALLQLK</sequence>